<evidence type="ECO:0000313" key="3">
    <source>
        <dbReference type="Proteomes" id="UP000322214"/>
    </source>
</evidence>
<dbReference type="Proteomes" id="UP000322214">
    <property type="component" value="Chromosome"/>
</dbReference>
<proteinExistence type="predicted"/>
<sequence length="126" mass="13712">MNSKSDSSYGASFFIRIAILLVLLVGIGGAFAYDRMVLLPAGKEAVDRVVEASGQAGANRTAVHEAAGCEPTSSETAGDYLIEDWSFSRILPNLEGYKVTVVYLDDQVAETFRGGIRDSEREEFRK</sequence>
<evidence type="ECO:0000256" key="1">
    <source>
        <dbReference type="SAM" id="Phobius"/>
    </source>
</evidence>
<name>A0A5B9P7H6_9BACT</name>
<evidence type="ECO:0000313" key="2">
    <source>
        <dbReference type="EMBL" id="QEG20556.1"/>
    </source>
</evidence>
<feature type="transmembrane region" description="Helical" evidence="1">
    <location>
        <begin position="13"/>
        <end position="33"/>
    </location>
</feature>
<organism evidence="2 3">
    <name type="scientific">Mariniblastus fucicola</name>
    <dbReference type="NCBI Taxonomy" id="980251"/>
    <lineage>
        <taxon>Bacteria</taxon>
        <taxon>Pseudomonadati</taxon>
        <taxon>Planctomycetota</taxon>
        <taxon>Planctomycetia</taxon>
        <taxon>Pirellulales</taxon>
        <taxon>Pirellulaceae</taxon>
        <taxon>Mariniblastus</taxon>
    </lineage>
</organism>
<protein>
    <submittedName>
        <fullName evidence="2">Uncharacterized protein</fullName>
    </submittedName>
</protein>
<keyword evidence="1" id="KW-0472">Membrane</keyword>
<accession>A0A5B9P7H6</accession>
<dbReference type="KEGG" id="mff:MFFC18_04050"/>
<keyword evidence="3" id="KW-1185">Reference proteome</keyword>
<dbReference type="RefSeq" id="WP_075084831.1">
    <property type="nucleotide sequence ID" value="NZ_CP042912.1"/>
</dbReference>
<keyword evidence="1" id="KW-0812">Transmembrane</keyword>
<reference evidence="2 3" key="1">
    <citation type="submission" date="2019-08" db="EMBL/GenBank/DDBJ databases">
        <title>Deep-cultivation of Planctomycetes and their phenomic and genomic characterization uncovers novel biology.</title>
        <authorList>
            <person name="Wiegand S."/>
            <person name="Jogler M."/>
            <person name="Boedeker C."/>
            <person name="Pinto D."/>
            <person name="Vollmers J."/>
            <person name="Rivas-Marin E."/>
            <person name="Kohn T."/>
            <person name="Peeters S.H."/>
            <person name="Heuer A."/>
            <person name="Rast P."/>
            <person name="Oberbeckmann S."/>
            <person name="Bunk B."/>
            <person name="Jeske O."/>
            <person name="Meyerdierks A."/>
            <person name="Storesund J.E."/>
            <person name="Kallscheuer N."/>
            <person name="Luecker S."/>
            <person name="Lage O.M."/>
            <person name="Pohl T."/>
            <person name="Merkel B.J."/>
            <person name="Hornburger P."/>
            <person name="Mueller R.-W."/>
            <person name="Bruemmer F."/>
            <person name="Labrenz M."/>
            <person name="Spormann A.M."/>
            <person name="Op den Camp H."/>
            <person name="Overmann J."/>
            <person name="Amann R."/>
            <person name="Jetten M.S.M."/>
            <person name="Mascher T."/>
            <person name="Medema M.H."/>
            <person name="Devos D.P."/>
            <person name="Kaster A.-K."/>
            <person name="Ovreas L."/>
            <person name="Rohde M."/>
            <person name="Galperin M.Y."/>
            <person name="Jogler C."/>
        </authorList>
    </citation>
    <scope>NUCLEOTIDE SEQUENCE [LARGE SCALE GENOMIC DNA]</scope>
    <source>
        <strain evidence="2 3">FC18</strain>
    </source>
</reference>
<dbReference type="AlphaFoldDB" id="A0A5B9P7H6"/>
<gene>
    <name evidence="2" type="ORF">MFFC18_04050</name>
</gene>
<keyword evidence="1" id="KW-1133">Transmembrane helix</keyword>
<dbReference type="EMBL" id="CP042912">
    <property type="protein sequence ID" value="QEG20556.1"/>
    <property type="molecule type" value="Genomic_DNA"/>
</dbReference>